<reference evidence="2" key="2">
    <citation type="journal article" date="2015" name="Data Brief">
        <title>Shoot transcriptome of the giant reed, Arundo donax.</title>
        <authorList>
            <person name="Barrero R.A."/>
            <person name="Guerrero F.D."/>
            <person name="Moolhuijzen P."/>
            <person name="Goolsby J.A."/>
            <person name="Tidwell J."/>
            <person name="Bellgard S.E."/>
            <person name="Bellgard M.I."/>
        </authorList>
    </citation>
    <scope>NUCLEOTIDE SEQUENCE</scope>
    <source>
        <tissue evidence="2">Shoot tissue taken approximately 20 cm above the soil surface</tissue>
    </source>
</reference>
<dbReference type="AlphaFoldDB" id="A0A0A9EVT7"/>
<sequence>MFCTRVSTLRPLADVAITCSCRSWNTSAANSARSPSWRRIPTSPATATPSSSALGSSSSAPFFPAAPAAAPPPSPP</sequence>
<name>A0A0A9EVT7_ARUDO</name>
<evidence type="ECO:0000313" key="2">
    <source>
        <dbReference type="EMBL" id="JAE02001.1"/>
    </source>
</evidence>
<feature type="region of interest" description="Disordered" evidence="1">
    <location>
        <begin position="27"/>
        <end position="76"/>
    </location>
</feature>
<organism evidence="2">
    <name type="scientific">Arundo donax</name>
    <name type="common">Giant reed</name>
    <name type="synonym">Donax arundinaceus</name>
    <dbReference type="NCBI Taxonomy" id="35708"/>
    <lineage>
        <taxon>Eukaryota</taxon>
        <taxon>Viridiplantae</taxon>
        <taxon>Streptophyta</taxon>
        <taxon>Embryophyta</taxon>
        <taxon>Tracheophyta</taxon>
        <taxon>Spermatophyta</taxon>
        <taxon>Magnoliopsida</taxon>
        <taxon>Liliopsida</taxon>
        <taxon>Poales</taxon>
        <taxon>Poaceae</taxon>
        <taxon>PACMAD clade</taxon>
        <taxon>Arundinoideae</taxon>
        <taxon>Arundineae</taxon>
        <taxon>Arundo</taxon>
    </lineage>
</organism>
<reference evidence="2" key="1">
    <citation type="submission" date="2014-09" db="EMBL/GenBank/DDBJ databases">
        <authorList>
            <person name="Magalhaes I.L.F."/>
            <person name="Oliveira U."/>
            <person name="Santos F.R."/>
            <person name="Vidigal T.H.D.A."/>
            <person name="Brescovit A.D."/>
            <person name="Santos A.J."/>
        </authorList>
    </citation>
    <scope>NUCLEOTIDE SEQUENCE</scope>
    <source>
        <tissue evidence="2">Shoot tissue taken approximately 20 cm above the soil surface</tissue>
    </source>
</reference>
<proteinExistence type="predicted"/>
<feature type="compositionally biased region" description="Low complexity" evidence="1">
    <location>
        <begin position="41"/>
        <end position="68"/>
    </location>
</feature>
<protein>
    <submittedName>
        <fullName evidence="2">Uncharacterized protein</fullName>
    </submittedName>
</protein>
<accession>A0A0A9EVT7</accession>
<dbReference type="EMBL" id="GBRH01195895">
    <property type="protein sequence ID" value="JAE02001.1"/>
    <property type="molecule type" value="Transcribed_RNA"/>
</dbReference>
<evidence type="ECO:0000256" key="1">
    <source>
        <dbReference type="SAM" id="MobiDB-lite"/>
    </source>
</evidence>